<feature type="domain" description="Globin" evidence="7">
    <location>
        <begin position="22"/>
        <end position="169"/>
    </location>
</feature>
<proteinExistence type="inferred from homology"/>
<evidence type="ECO:0000256" key="6">
    <source>
        <dbReference type="RuleBase" id="RU000356"/>
    </source>
</evidence>
<dbReference type="Gene3D" id="1.10.490.10">
    <property type="entry name" value="Globins"/>
    <property type="match status" value="1"/>
</dbReference>
<dbReference type="InterPro" id="IPR044399">
    <property type="entry name" value="Mb-like_M"/>
</dbReference>
<keyword evidence="2 6" id="KW-0349">Heme</keyword>
<dbReference type="PANTHER" id="PTHR47217:SF1">
    <property type="entry name" value="GLOBIN-LIKE PROTEIN"/>
    <property type="match status" value="1"/>
</dbReference>
<evidence type="ECO:0000256" key="3">
    <source>
        <dbReference type="ARBA" id="ARBA00022621"/>
    </source>
</evidence>
<keyword evidence="9" id="KW-1185">Reference proteome</keyword>
<evidence type="ECO:0000256" key="1">
    <source>
        <dbReference type="ARBA" id="ARBA00022448"/>
    </source>
</evidence>
<dbReference type="PROSITE" id="PS01033">
    <property type="entry name" value="GLOBIN"/>
    <property type="match status" value="1"/>
</dbReference>
<dbReference type="GO" id="GO:0046872">
    <property type="term" value="F:metal ion binding"/>
    <property type="evidence" value="ECO:0007669"/>
    <property type="project" value="UniProtKB-KW"/>
</dbReference>
<keyword evidence="5" id="KW-0408">Iron</keyword>
<keyword evidence="3 6" id="KW-0561">Oxygen transport</keyword>
<dbReference type="InterPro" id="IPR009050">
    <property type="entry name" value="Globin-like_sf"/>
</dbReference>
<sequence length="173" mass="19602">MGSVASYFFGYSDSDTLDSKVGLTKREKRLVRETWNIVRVHSVEAGVTIMASYFRRYPQYHQVFPAFKHVPVDELADNKKFQAHCQNIMSTLSNAIDALDDADLMDAILHSTGERHGRRGQGTQEFIDLKGVMMEVMKDTLKSKFSTEVEAAWNKTIDVLFLKIFKGIESTAS</sequence>
<comment type="similarity">
    <text evidence="6">Belongs to the globin family.</text>
</comment>
<evidence type="ECO:0000256" key="4">
    <source>
        <dbReference type="ARBA" id="ARBA00022723"/>
    </source>
</evidence>
<gene>
    <name evidence="8" type="ORF">K0M31_005635</name>
</gene>
<evidence type="ECO:0000256" key="2">
    <source>
        <dbReference type="ARBA" id="ARBA00022617"/>
    </source>
</evidence>
<dbReference type="PANTHER" id="PTHR47217">
    <property type="entry name" value="GLOBIN-LIKE PROTEIN"/>
    <property type="match status" value="1"/>
</dbReference>
<accession>A0AA40FTU0</accession>
<evidence type="ECO:0000259" key="7">
    <source>
        <dbReference type="PROSITE" id="PS01033"/>
    </source>
</evidence>
<dbReference type="GO" id="GO:0005833">
    <property type="term" value="C:hemoglobin complex"/>
    <property type="evidence" value="ECO:0007669"/>
    <property type="project" value="InterPro"/>
</dbReference>
<dbReference type="InterPro" id="IPR002336">
    <property type="entry name" value="Erythrocruorin"/>
</dbReference>
<dbReference type="EMBL" id="JAHYIQ010000016">
    <property type="protein sequence ID" value="KAK1125261.1"/>
    <property type="molecule type" value="Genomic_DNA"/>
</dbReference>
<dbReference type="GO" id="GO:0019825">
    <property type="term" value="F:oxygen binding"/>
    <property type="evidence" value="ECO:0007669"/>
    <property type="project" value="InterPro"/>
</dbReference>
<keyword evidence="4" id="KW-0479">Metal-binding</keyword>
<dbReference type="InterPro" id="IPR012292">
    <property type="entry name" value="Globin/Proto"/>
</dbReference>
<name>A0AA40FTU0_9HYME</name>
<dbReference type="GO" id="GO:0005576">
    <property type="term" value="C:extracellular region"/>
    <property type="evidence" value="ECO:0007669"/>
    <property type="project" value="InterPro"/>
</dbReference>
<dbReference type="Proteomes" id="UP001177670">
    <property type="component" value="Unassembled WGS sequence"/>
</dbReference>
<dbReference type="GO" id="GO:0020037">
    <property type="term" value="F:heme binding"/>
    <property type="evidence" value="ECO:0007669"/>
    <property type="project" value="InterPro"/>
</dbReference>
<keyword evidence="1 6" id="KW-0813">Transport</keyword>
<comment type="caution">
    <text evidence="8">The sequence shown here is derived from an EMBL/GenBank/DDBJ whole genome shotgun (WGS) entry which is preliminary data.</text>
</comment>
<dbReference type="PRINTS" id="PR00611">
    <property type="entry name" value="ERYTHCRUORIN"/>
</dbReference>
<evidence type="ECO:0000256" key="5">
    <source>
        <dbReference type="ARBA" id="ARBA00023004"/>
    </source>
</evidence>
<dbReference type="CDD" id="cd01040">
    <property type="entry name" value="Mb-like"/>
    <property type="match status" value="1"/>
</dbReference>
<evidence type="ECO:0000313" key="8">
    <source>
        <dbReference type="EMBL" id="KAK1125261.1"/>
    </source>
</evidence>
<dbReference type="GO" id="GO:0005344">
    <property type="term" value="F:oxygen carrier activity"/>
    <property type="evidence" value="ECO:0007669"/>
    <property type="project" value="UniProtKB-KW"/>
</dbReference>
<reference evidence="8" key="1">
    <citation type="submission" date="2021-10" db="EMBL/GenBank/DDBJ databases">
        <title>Melipona bicolor Genome sequencing and assembly.</title>
        <authorList>
            <person name="Araujo N.S."/>
            <person name="Arias M.C."/>
        </authorList>
    </citation>
    <scope>NUCLEOTIDE SEQUENCE</scope>
    <source>
        <strain evidence="8">USP_2M_L1-L4_2017</strain>
        <tissue evidence="8">Whole body</tissue>
    </source>
</reference>
<dbReference type="Pfam" id="PF00042">
    <property type="entry name" value="Globin"/>
    <property type="match status" value="1"/>
</dbReference>
<protein>
    <recommendedName>
        <fullName evidence="7">Globin domain-containing protein</fullName>
    </recommendedName>
</protein>
<dbReference type="AlphaFoldDB" id="A0AA40FTU0"/>
<dbReference type="SUPFAM" id="SSF46458">
    <property type="entry name" value="Globin-like"/>
    <property type="match status" value="1"/>
</dbReference>
<organism evidence="8 9">
    <name type="scientific">Melipona bicolor</name>
    <dbReference type="NCBI Taxonomy" id="60889"/>
    <lineage>
        <taxon>Eukaryota</taxon>
        <taxon>Metazoa</taxon>
        <taxon>Ecdysozoa</taxon>
        <taxon>Arthropoda</taxon>
        <taxon>Hexapoda</taxon>
        <taxon>Insecta</taxon>
        <taxon>Pterygota</taxon>
        <taxon>Neoptera</taxon>
        <taxon>Endopterygota</taxon>
        <taxon>Hymenoptera</taxon>
        <taxon>Apocrita</taxon>
        <taxon>Aculeata</taxon>
        <taxon>Apoidea</taxon>
        <taxon>Anthophila</taxon>
        <taxon>Apidae</taxon>
        <taxon>Melipona</taxon>
    </lineage>
</organism>
<dbReference type="InterPro" id="IPR000971">
    <property type="entry name" value="Globin"/>
</dbReference>
<evidence type="ECO:0000313" key="9">
    <source>
        <dbReference type="Proteomes" id="UP001177670"/>
    </source>
</evidence>